<keyword evidence="1" id="KW-0347">Helicase</keyword>
<evidence type="ECO:0000313" key="4">
    <source>
        <dbReference type="EMBL" id="KAE8249863.1"/>
    </source>
</evidence>
<sequence length="557" mass="60312">MRAGLQQGTWVQGDGGSSSRRHQGIHWRILNLPSVPDAKSKSHSLSGLSNLFGDDSTKLELRVPDMPNSHERGLRVADDPVAASDYFHFHIPAVFRFLFGWDMASRESSAQVPAAVSIVDGPSTPTDDADPSVDDLYEQDTGHLPLSVHGKAHQVDDYLHRGPTLSHLSFYDFVRFCKIWKAPAKANKGYHPLKESHPNVGVYCHRYDPGKPLGVPRAIFSSNPRSNGTTTHGDTYCAAMLAQFIPFDIDAPLKTTDTTYEDAFQNASFSADALRIMDNWAALSECDDARDAEQLLRRKREACRDHSNDRAAAAIAEGCAVGGDSATADIDMELLLNNPAKKDSSETLALMATMAASHWFGPSVPAPTASSVPSERSDVLLGFTAPAFTTARRRQWIKQMADVEGHLKSVAAAPRASTGVLADSLGFRQAAPPETLDSEEFVGPSGPIPALPTTVSVVQQLLLHELIDALIAERSLTPSQALAFKIAARHFYQEMSESLRLFMHGEAGTGKTVVVGLLRELLERYGKAKEIMFMAPTGKAACAIGGTTQHAAFALNV</sequence>
<keyword evidence="1" id="KW-0067">ATP-binding</keyword>
<dbReference type="SUPFAM" id="SSF52540">
    <property type="entry name" value="P-loop containing nucleoside triphosphate hydrolases"/>
    <property type="match status" value="1"/>
</dbReference>
<keyword evidence="5" id="KW-1185">Reference proteome</keyword>
<name>A0A8T8SVB8_9BASI</name>
<dbReference type="GO" id="GO:0000723">
    <property type="term" value="P:telomere maintenance"/>
    <property type="evidence" value="ECO:0007669"/>
    <property type="project" value="InterPro"/>
</dbReference>
<dbReference type="InterPro" id="IPR027417">
    <property type="entry name" value="P-loop_NTPase"/>
</dbReference>
<evidence type="ECO:0000256" key="1">
    <source>
        <dbReference type="RuleBase" id="RU363044"/>
    </source>
</evidence>
<comment type="cofactor">
    <cofactor evidence="1">
        <name>Mg(2+)</name>
        <dbReference type="ChEBI" id="CHEBI:18420"/>
    </cofactor>
</comment>
<keyword evidence="1" id="KW-0227">DNA damage</keyword>
<dbReference type="GO" id="GO:0006310">
    <property type="term" value="P:DNA recombination"/>
    <property type="evidence" value="ECO:0007669"/>
    <property type="project" value="UniProtKB-KW"/>
</dbReference>
<dbReference type="Pfam" id="PF05970">
    <property type="entry name" value="PIF1"/>
    <property type="match status" value="1"/>
</dbReference>
<dbReference type="Gene3D" id="3.40.50.300">
    <property type="entry name" value="P-loop containing nucleotide triphosphate hydrolases"/>
    <property type="match status" value="1"/>
</dbReference>
<organism evidence="4 5">
    <name type="scientific">Tilletia indica</name>
    <dbReference type="NCBI Taxonomy" id="43049"/>
    <lineage>
        <taxon>Eukaryota</taxon>
        <taxon>Fungi</taxon>
        <taxon>Dikarya</taxon>
        <taxon>Basidiomycota</taxon>
        <taxon>Ustilaginomycotina</taxon>
        <taxon>Exobasidiomycetes</taxon>
        <taxon>Tilletiales</taxon>
        <taxon>Tilletiaceae</taxon>
        <taxon>Tilletia</taxon>
    </lineage>
</organism>
<proteinExistence type="inferred from homology"/>
<reference evidence="4" key="1">
    <citation type="submission" date="2016-04" db="EMBL/GenBank/DDBJ databases">
        <authorList>
            <person name="Nguyen H.D."/>
            <person name="Samba Siva P."/>
            <person name="Cullis J."/>
            <person name="Levesque C.A."/>
            <person name="Hambleton S."/>
        </authorList>
    </citation>
    <scope>NUCLEOTIDE SEQUENCE</scope>
    <source>
        <strain evidence="4">DAOMC 236416</strain>
    </source>
</reference>
<reference evidence="4" key="2">
    <citation type="journal article" date="2019" name="IMA Fungus">
        <title>Genome sequencing and comparison of five Tilletia species to identify candidate genes for the detection of regulated species infecting wheat.</title>
        <authorList>
            <person name="Nguyen H.D.T."/>
            <person name="Sultana T."/>
            <person name="Kesanakurti P."/>
            <person name="Hambleton S."/>
        </authorList>
    </citation>
    <scope>NUCLEOTIDE SEQUENCE</scope>
    <source>
        <strain evidence="4">DAOMC 236416</strain>
    </source>
</reference>
<dbReference type="Proteomes" id="UP000077521">
    <property type="component" value="Unassembled WGS sequence"/>
</dbReference>
<dbReference type="GO" id="GO:0006281">
    <property type="term" value="P:DNA repair"/>
    <property type="evidence" value="ECO:0007669"/>
    <property type="project" value="UniProtKB-KW"/>
</dbReference>
<dbReference type="GO" id="GO:0016787">
    <property type="term" value="F:hydrolase activity"/>
    <property type="evidence" value="ECO:0007669"/>
    <property type="project" value="UniProtKB-KW"/>
</dbReference>
<dbReference type="InterPro" id="IPR051055">
    <property type="entry name" value="PIF1_helicase"/>
</dbReference>
<feature type="compositionally biased region" description="Polar residues" evidence="2">
    <location>
        <begin position="1"/>
        <end position="10"/>
    </location>
</feature>
<keyword evidence="1" id="KW-0378">Hydrolase</keyword>
<dbReference type="AlphaFoldDB" id="A0A8T8SVB8"/>
<evidence type="ECO:0000313" key="5">
    <source>
        <dbReference type="Proteomes" id="UP000077521"/>
    </source>
</evidence>
<keyword evidence="1" id="KW-0234">DNA repair</keyword>
<feature type="domain" description="DNA helicase Pif1-like DEAD-box helicase" evidence="3">
    <location>
        <begin position="476"/>
        <end position="555"/>
    </location>
</feature>
<dbReference type="EMBL" id="LWDF02000364">
    <property type="protein sequence ID" value="KAE8249863.1"/>
    <property type="molecule type" value="Genomic_DNA"/>
</dbReference>
<feature type="region of interest" description="Disordered" evidence="2">
    <location>
        <begin position="1"/>
        <end position="22"/>
    </location>
</feature>
<protein>
    <recommendedName>
        <fullName evidence="1">ATP-dependent DNA helicase</fullName>
        <ecNumber evidence="1">5.6.2.3</ecNumber>
    </recommendedName>
</protein>
<dbReference type="GO" id="GO:0043139">
    <property type="term" value="F:5'-3' DNA helicase activity"/>
    <property type="evidence" value="ECO:0007669"/>
    <property type="project" value="UniProtKB-EC"/>
</dbReference>
<dbReference type="PANTHER" id="PTHR47642">
    <property type="entry name" value="ATP-DEPENDENT DNA HELICASE"/>
    <property type="match status" value="1"/>
</dbReference>
<keyword evidence="1" id="KW-0547">Nucleotide-binding</keyword>
<comment type="similarity">
    <text evidence="1">Belongs to the helicase family.</text>
</comment>
<accession>A0A8T8SVB8</accession>
<comment type="caution">
    <text evidence="4">The sequence shown here is derived from an EMBL/GenBank/DDBJ whole genome shotgun (WGS) entry which is preliminary data.</text>
</comment>
<evidence type="ECO:0000256" key="2">
    <source>
        <dbReference type="SAM" id="MobiDB-lite"/>
    </source>
</evidence>
<dbReference type="InterPro" id="IPR010285">
    <property type="entry name" value="DNA_helicase_pif1-like_DEAD"/>
</dbReference>
<dbReference type="GO" id="GO:0005524">
    <property type="term" value="F:ATP binding"/>
    <property type="evidence" value="ECO:0007669"/>
    <property type="project" value="UniProtKB-KW"/>
</dbReference>
<comment type="catalytic activity">
    <reaction evidence="1">
        <text>ATP + H2O = ADP + phosphate + H(+)</text>
        <dbReference type="Rhea" id="RHEA:13065"/>
        <dbReference type="ChEBI" id="CHEBI:15377"/>
        <dbReference type="ChEBI" id="CHEBI:15378"/>
        <dbReference type="ChEBI" id="CHEBI:30616"/>
        <dbReference type="ChEBI" id="CHEBI:43474"/>
        <dbReference type="ChEBI" id="CHEBI:456216"/>
        <dbReference type="EC" id="5.6.2.3"/>
    </reaction>
</comment>
<keyword evidence="1" id="KW-0233">DNA recombination</keyword>
<evidence type="ECO:0000259" key="3">
    <source>
        <dbReference type="Pfam" id="PF05970"/>
    </source>
</evidence>
<dbReference type="PANTHER" id="PTHR47642:SF5">
    <property type="entry name" value="ATP-DEPENDENT DNA HELICASE"/>
    <property type="match status" value="1"/>
</dbReference>
<gene>
    <name evidence="4" type="ORF">A4X13_0g5047</name>
</gene>
<dbReference type="EC" id="5.6.2.3" evidence="1"/>